<proteinExistence type="predicted"/>
<keyword evidence="1" id="KW-0472">Membrane</keyword>
<keyword evidence="1" id="KW-1133">Transmembrane helix</keyword>
<name>A0A7J6XYQ1_TRYCR</name>
<evidence type="ECO:0000313" key="2">
    <source>
        <dbReference type="EMBL" id="KAF5219549.1"/>
    </source>
</evidence>
<keyword evidence="1" id="KW-0812">Transmembrane</keyword>
<evidence type="ECO:0000313" key="3">
    <source>
        <dbReference type="Proteomes" id="UP000583944"/>
    </source>
</evidence>
<dbReference type="EMBL" id="JABDHM010000068">
    <property type="protein sequence ID" value="KAF5219549.1"/>
    <property type="molecule type" value="Genomic_DNA"/>
</dbReference>
<feature type="transmembrane region" description="Helical" evidence="1">
    <location>
        <begin position="12"/>
        <end position="29"/>
    </location>
</feature>
<dbReference type="VEuPathDB" id="TriTrypDB:ECC02_007490"/>
<evidence type="ECO:0000256" key="1">
    <source>
        <dbReference type="SAM" id="Phobius"/>
    </source>
</evidence>
<comment type="caution">
    <text evidence="2">The sequence shown here is derived from an EMBL/GenBank/DDBJ whole genome shotgun (WGS) entry which is preliminary data.</text>
</comment>
<sequence>MYACMLMQRLNFLFIYFLFFFFLLFFPFFPNINAFCDVCVCVRQSCLEEEAAAAKMDDWEKEYEADRRRLAEGKDVIFDVRRNDAAVDVFEEKKDVSSHAVPTGGSGTSMMPEIVPASFGPTTTTVEPSRTGDVAPPVAVPCDDEKEEIRKLYAQYSDDDSLPRNRRALSDEEGDERTQDYNLHDARFSLTCLPPGWNLCGLFGTKLGRRLFFAETVTSLFKGFLASKESLVGCFVTPNCVYLGDVQTGAMIICVDILRLHEMHIFDGLAVGLKTLDGLELFLQLPKQAERLVEILQKISAFWKVNVKVVRSTTDAAKVFKKEMRLVEKKSQAWRLVEDPRTGLRIVNLKGKFANILSPIASKILHWVGFVSQLSKDWKGSKKAQRRCAWVTATCFFVAREEGLAGDARNIKHCVAMQYMTELYAGPGGELGIVAAAGPPQPPVSVTFELEEEKNAVLFIFQECYNYRNGGGSVKVTRVDSVEEKIRFMKAVGEARPQLFLMRPQKELYDFLRSPSGRK</sequence>
<dbReference type="VEuPathDB" id="TriTrypDB:BCY84_07020"/>
<dbReference type="AlphaFoldDB" id="A0A7J6XYQ1"/>
<dbReference type="Proteomes" id="UP000583944">
    <property type="component" value="Unassembled WGS sequence"/>
</dbReference>
<reference evidence="2 3" key="1">
    <citation type="journal article" date="2019" name="Genome Biol. Evol.">
        <title>Nanopore Sequencing Significantly Improves Genome Assembly of the Protozoan Parasite Trypanosoma cruzi.</title>
        <authorList>
            <person name="Diaz-Viraque F."/>
            <person name="Pita S."/>
            <person name="Greif G."/>
            <person name="de Souza R.C.M."/>
            <person name="Iraola G."/>
            <person name="Robello C."/>
        </authorList>
    </citation>
    <scope>NUCLEOTIDE SEQUENCE [LARGE SCALE GENOMIC DNA]</scope>
    <source>
        <strain evidence="2 3">Berenice</strain>
    </source>
</reference>
<gene>
    <name evidence="2" type="ORF">ECC02_007490</name>
</gene>
<organism evidence="2 3">
    <name type="scientific">Trypanosoma cruzi</name>
    <dbReference type="NCBI Taxonomy" id="5693"/>
    <lineage>
        <taxon>Eukaryota</taxon>
        <taxon>Discoba</taxon>
        <taxon>Euglenozoa</taxon>
        <taxon>Kinetoplastea</taxon>
        <taxon>Metakinetoplastina</taxon>
        <taxon>Trypanosomatida</taxon>
        <taxon>Trypanosomatidae</taxon>
        <taxon>Trypanosoma</taxon>
        <taxon>Schizotrypanum</taxon>
    </lineage>
</organism>
<accession>A0A7J6XYQ1</accession>
<protein>
    <submittedName>
        <fullName evidence="2">Uncharacterized protein</fullName>
    </submittedName>
</protein>